<protein>
    <submittedName>
        <fullName evidence="2">Secreted protein</fullName>
    </submittedName>
</protein>
<keyword evidence="1" id="KW-0732">Signal</keyword>
<dbReference type="EMBL" id="CAIF01000252">
    <property type="protein sequence ID" value="CCH46529.1"/>
    <property type="molecule type" value="Genomic_DNA"/>
</dbReference>
<dbReference type="Proteomes" id="UP000009328">
    <property type="component" value="Unassembled WGS sequence"/>
</dbReference>
<organism evidence="2 3">
    <name type="scientific">Wickerhamomyces ciferrii (strain ATCC 14091 / BCRC 22168 / CBS 111 / JCM 3599 / NBRC 0793 / NRRL Y-1031 F-60-10)</name>
    <name type="common">Yeast</name>
    <name type="synonym">Pichia ciferrii</name>
    <dbReference type="NCBI Taxonomy" id="1206466"/>
    <lineage>
        <taxon>Eukaryota</taxon>
        <taxon>Fungi</taxon>
        <taxon>Dikarya</taxon>
        <taxon>Ascomycota</taxon>
        <taxon>Saccharomycotina</taxon>
        <taxon>Saccharomycetes</taxon>
        <taxon>Phaffomycetales</taxon>
        <taxon>Wickerhamomycetaceae</taxon>
        <taxon>Wickerhamomyces</taxon>
    </lineage>
</organism>
<dbReference type="HOGENOM" id="CLU_127832_0_0_1"/>
<reference evidence="2 3" key="1">
    <citation type="journal article" date="2012" name="Eukaryot. Cell">
        <title>Draft genome sequence of Wickerhamomyces ciferrii NRRL Y-1031 F-60-10.</title>
        <authorList>
            <person name="Schneider J."/>
            <person name="Andrea H."/>
            <person name="Blom J."/>
            <person name="Jaenicke S."/>
            <person name="Ruckert C."/>
            <person name="Schorsch C."/>
            <person name="Szczepanowski R."/>
            <person name="Farwick M."/>
            <person name="Goesmann A."/>
            <person name="Puhler A."/>
            <person name="Schaffer S."/>
            <person name="Tauch A."/>
            <person name="Kohler T."/>
            <person name="Brinkrolf K."/>
        </authorList>
    </citation>
    <scope>NUCLEOTIDE SEQUENCE [LARGE SCALE GENOMIC DNA]</scope>
    <source>
        <strain evidence="3">ATCC 14091 / BCRC 22168 / CBS 111 / JCM 3599 / NBRC 0793 / NRRL Y-1031 F-60-10</strain>
    </source>
</reference>
<keyword evidence="3" id="KW-1185">Reference proteome</keyword>
<evidence type="ECO:0000256" key="1">
    <source>
        <dbReference type="SAM" id="SignalP"/>
    </source>
</evidence>
<feature type="signal peptide" evidence="1">
    <location>
        <begin position="1"/>
        <end position="18"/>
    </location>
</feature>
<evidence type="ECO:0000313" key="2">
    <source>
        <dbReference type="EMBL" id="CCH46529.1"/>
    </source>
</evidence>
<proteinExistence type="predicted"/>
<gene>
    <name evidence="2" type="ORF">BN7_6122</name>
</gene>
<name>K0KYN2_WICCF</name>
<evidence type="ECO:0000313" key="3">
    <source>
        <dbReference type="Proteomes" id="UP000009328"/>
    </source>
</evidence>
<comment type="caution">
    <text evidence="2">The sequence shown here is derived from an EMBL/GenBank/DDBJ whole genome shotgun (WGS) entry which is preliminary data.</text>
</comment>
<dbReference type="InParanoid" id="K0KYN2"/>
<feature type="chain" id="PRO_5003835022" evidence="1">
    <location>
        <begin position="19"/>
        <end position="122"/>
    </location>
</feature>
<accession>K0KYN2</accession>
<dbReference type="AlphaFoldDB" id="K0KYN2"/>
<sequence>MQLSSILLQGLLLSGIIASPIASTADAISDAFESPDNSTDLLGTAATRYYLCFDAFEAGKLCYGKNIRDCSNHQQDGGMNRRDARNFCDFFCSKIRNVNDCKTRKKWANYHPKWACKDQKYC</sequence>